<dbReference type="Gene3D" id="2.60.40.10">
    <property type="entry name" value="Immunoglobulins"/>
    <property type="match status" value="1"/>
</dbReference>
<dbReference type="InterPro" id="IPR002772">
    <property type="entry name" value="Glyco_hydro_3_C"/>
</dbReference>
<dbReference type="InterPro" id="IPR026891">
    <property type="entry name" value="Fn3-like"/>
</dbReference>
<dbReference type="InterPro" id="IPR013783">
    <property type="entry name" value="Ig-like_fold"/>
</dbReference>
<dbReference type="Gene3D" id="3.20.20.300">
    <property type="entry name" value="Glycoside hydrolase, family 3, N-terminal domain"/>
    <property type="match status" value="1"/>
</dbReference>
<dbReference type="SUPFAM" id="SSF52279">
    <property type="entry name" value="Beta-D-glucan exohydrolase, C-terminal domain"/>
    <property type="match status" value="1"/>
</dbReference>
<dbReference type="InterPro" id="IPR019800">
    <property type="entry name" value="Glyco_hydro_3_AS"/>
</dbReference>
<dbReference type="EMBL" id="MH397474">
    <property type="protein sequence ID" value="AXK90334.1"/>
    <property type="molecule type" value="Genomic_DNA"/>
</dbReference>
<dbReference type="GO" id="GO:0008422">
    <property type="term" value="F:beta-glucosidase activity"/>
    <property type="evidence" value="ECO:0007669"/>
    <property type="project" value="UniProtKB-ARBA"/>
</dbReference>
<dbReference type="InterPro" id="IPR050288">
    <property type="entry name" value="Cellulose_deg_GH3"/>
</dbReference>
<evidence type="ECO:0000256" key="3">
    <source>
        <dbReference type="ARBA" id="ARBA00023277"/>
    </source>
</evidence>
<sequence length="785" mass="84471">MKSRLVASLAVLLSLVVQRPLAQTPAPQLGKNTIAEVVAAMTTEEKAKLLVGMGMDLGIPGVSLISEDDQKIPEKVPGAAGRTHAIPRLGIPSLTLSDGPAGIRISPTRNGNTSKTYYATGFPIATLVASSWDTNLANRVGTAMGSEARDYGVDILLAPAMNIHRNPLGGRNFEYYSEDPLLSGKMAAVLCVGYSRMESEPPSNTSRQTTQEFNRMQSDSVVSERALREIYLKGLEIAVKESQPWTVMSSYNLINGTYASHSADLLTTLLRGEWGFKGFVMTDWFGGSNVIAQMKAGNEMIMPGVPPQVPEIVNAVNTGTLSKEVLDQNVTRVLNIILHAPTFKGLKYSDQADLKTDAEIARETATEGMVLLKNDNKALPLAAPVKIGLFGISAYDLTAGGTGSGDVNKKYVVSLDQGLAQAGFGLDQTLKTTYTDYLVQQKATRKRPGPFMPFPPIPEMPVAAERIAQMANQMDLAVITLGRSSGEFVDRVVENDFTVTASERGLVESVTSAFQAKGKKVVVVLNVGGPIEMASWRTLPDAVLLAWQPGQEGGNAITDVLTGKVNPSGRLPMTFPIAYGGMSHRPNVSRKSFSRQTKHGLPTRLLVSHLKPFTTRGIYVGYRYYNTFGVKTAYDFGYGLSYTKFSYGNLKLSSNTFAGKVTATISVTNAGDVAGKEVVQLYLGAPRQKLSKPERELRGFAKTRLLKPGESETLTFTIAPQDLASFDSSSSSWVAEAGSYNVMVGASIQDIKTTATFKLASDLTVSKSQKLLAPTVTINELSSSK</sequence>
<protein>
    <submittedName>
        <fullName evidence="7">Beta-glucosidase Lfa2</fullName>
    </submittedName>
</protein>
<dbReference type="InterPro" id="IPR001764">
    <property type="entry name" value="Glyco_hydro_3_N"/>
</dbReference>
<accession>A0A346A5N9</accession>
<evidence type="ECO:0000259" key="6">
    <source>
        <dbReference type="SMART" id="SM01217"/>
    </source>
</evidence>
<dbReference type="Pfam" id="PF01915">
    <property type="entry name" value="Glyco_hydro_3_C"/>
    <property type="match status" value="1"/>
</dbReference>
<dbReference type="GO" id="GO:0005975">
    <property type="term" value="P:carbohydrate metabolic process"/>
    <property type="evidence" value="ECO:0007669"/>
    <property type="project" value="InterPro"/>
</dbReference>
<proteinExistence type="inferred from homology"/>
<comment type="similarity">
    <text evidence="1 4">Belongs to the glycosyl hydrolase 3 family.</text>
</comment>
<dbReference type="SMART" id="SM01217">
    <property type="entry name" value="Fn3_like"/>
    <property type="match status" value="1"/>
</dbReference>
<name>A0A346A5N9_9BACT</name>
<dbReference type="InterPro" id="IPR017853">
    <property type="entry name" value="GH"/>
</dbReference>
<reference evidence="7" key="1">
    <citation type="submission" date="2018-05" db="EMBL/GenBank/DDBJ databases">
        <title>Novel ethanol-stimulated beta-glucosidase retrieved from a Brazilian Secondary Atlantic Forest soil metagenome.</title>
        <authorList>
            <person name="Alves Ld.F."/>
            <person name="Meleiro L.P."/>
            <person name="Silva R.N."/>
            <person name="Westmann C.A."/>
            <person name="Guazzaroni M.E."/>
        </authorList>
    </citation>
    <scope>NUCLEOTIDE SEQUENCE</scope>
</reference>
<feature type="domain" description="Fibronectin type III-like" evidence="6">
    <location>
        <begin position="677"/>
        <end position="748"/>
    </location>
</feature>
<evidence type="ECO:0000256" key="1">
    <source>
        <dbReference type="ARBA" id="ARBA00005336"/>
    </source>
</evidence>
<evidence type="ECO:0000256" key="2">
    <source>
        <dbReference type="ARBA" id="ARBA00022801"/>
    </source>
</evidence>
<keyword evidence="4" id="KW-0326">Glycosidase</keyword>
<dbReference type="PROSITE" id="PS00775">
    <property type="entry name" value="GLYCOSYL_HYDROL_F3"/>
    <property type="match status" value="1"/>
</dbReference>
<organism evidence="7">
    <name type="scientific">uncultured Pyrinomonas sp</name>
    <dbReference type="NCBI Taxonomy" id="1562568"/>
    <lineage>
        <taxon>Bacteria</taxon>
        <taxon>Pseudomonadati</taxon>
        <taxon>Acidobacteriota</taxon>
        <taxon>Blastocatellia</taxon>
        <taxon>Blastocatellales</taxon>
        <taxon>Pyrinomonadaceae</taxon>
        <taxon>Pyrinomonas</taxon>
        <taxon>environmental samples</taxon>
    </lineage>
</organism>
<dbReference type="PRINTS" id="PR00133">
    <property type="entry name" value="GLHYDRLASE3"/>
</dbReference>
<keyword evidence="3" id="KW-0119">Carbohydrate metabolism</keyword>
<dbReference type="PANTHER" id="PTHR42715">
    <property type="entry name" value="BETA-GLUCOSIDASE"/>
    <property type="match status" value="1"/>
</dbReference>
<dbReference type="FunFam" id="2.60.40.10:FF:000495">
    <property type="entry name" value="Periplasmic beta-glucosidase"/>
    <property type="match status" value="1"/>
</dbReference>
<keyword evidence="5" id="KW-0732">Signal</keyword>
<dbReference type="Gene3D" id="3.40.50.1700">
    <property type="entry name" value="Glycoside hydrolase family 3 C-terminal domain"/>
    <property type="match status" value="1"/>
</dbReference>
<dbReference type="PANTHER" id="PTHR42715:SF10">
    <property type="entry name" value="BETA-GLUCOSIDASE"/>
    <property type="match status" value="1"/>
</dbReference>
<keyword evidence="2 4" id="KW-0378">Hydrolase</keyword>
<dbReference type="SUPFAM" id="SSF51445">
    <property type="entry name" value="(Trans)glycosidases"/>
    <property type="match status" value="1"/>
</dbReference>
<evidence type="ECO:0000313" key="7">
    <source>
        <dbReference type="EMBL" id="AXK90334.1"/>
    </source>
</evidence>
<feature type="chain" id="PRO_5016781659" evidence="5">
    <location>
        <begin position="23"/>
        <end position="785"/>
    </location>
</feature>
<dbReference type="InterPro" id="IPR036962">
    <property type="entry name" value="Glyco_hydro_3_N_sf"/>
</dbReference>
<dbReference type="AlphaFoldDB" id="A0A346A5N9"/>
<dbReference type="Pfam" id="PF00933">
    <property type="entry name" value="Glyco_hydro_3"/>
    <property type="match status" value="1"/>
</dbReference>
<feature type="signal peptide" evidence="5">
    <location>
        <begin position="1"/>
        <end position="22"/>
    </location>
</feature>
<dbReference type="InterPro" id="IPR036881">
    <property type="entry name" value="Glyco_hydro_3_C_sf"/>
</dbReference>
<evidence type="ECO:0000256" key="4">
    <source>
        <dbReference type="RuleBase" id="RU361161"/>
    </source>
</evidence>
<evidence type="ECO:0000256" key="5">
    <source>
        <dbReference type="SAM" id="SignalP"/>
    </source>
</evidence>
<dbReference type="Pfam" id="PF14310">
    <property type="entry name" value="Fn3-like"/>
    <property type="match status" value="1"/>
</dbReference>